<evidence type="ECO:0000256" key="6">
    <source>
        <dbReference type="PIRSR" id="PIRSR004869-50"/>
    </source>
</evidence>
<evidence type="ECO:0000313" key="8">
    <source>
        <dbReference type="EMBL" id="ALM76135.1"/>
    </source>
</evidence>
<dbReference type="InterPro" id="IPR013785">
    <property type="entry name" value="Aldolase_TIM"/>
</dbReference>
<dbReference type="GO" id="GO:0016829">
    <property type="term" value="F:lyase activity"/>
    <property type="evidence" value="ECO:0007669"/>
    <property type="project" value="UniProtKB-KW"/>
</dbReference>
<dbReference type="PATRIC" id="fig|55802.8.peg.2220"/>
<dbReference type="Pfam" id="PF04055">
    <property type="entry name" value="Radical_SAM"/>
    <property type="match status" value="1"/>
</dbReference>
<dbReference type="PIRSF" id="PIRSF004869">
    <property type="entry name" value="PflX_prd"/>
    <property type="match status" value="1"/>
</dbReference>
<keyword evidence="8" id="KW-0456">Lyase</keyword>
<keyword evidence="4 6" id="KW-0408">Iron</keyword>
<keyword evidence="1" id="KW-0004">4Fe-4S</keyword>
<dbReference type="CDD" id="cd01335">
    <property type="entry name" value="Radical_SAM"/>
    <property type="match status" value="1"/>
</dbReference>
<dbReference type="GO" id="GO:0051539">
    <property type="term" value="F:4 iron, 4 sulfur cluster binding"/>
    <property type="evidence" value="ECO:0007669"/>
    <property type="project" value="UniProtKB-KW"/>
</dbReference>
<organism evidence="8 9">
    <name type="scientific">Thermococcus barophilus</name>
    <dbReference type="NCBI Taxonomy" id="55802"/>
    <lineage>
        <taxon>Archaea</taxon>
        <taxon>Methanobacteriati</taxon>
        <taxon>Methanobacteriota</taxon>
        <taxon>Thermococci</taxon>
        <taxon>Thermococcales</taxon>
        <taxon>Thermococcaceae</taxon>
        <taxon>Thermococcus</taxon>
    </lineage>
</organism>
<proteinExistence type="predicted"/>
<dbReference type="InterPro" id="IPR058240">
    <property type="entry name" value="rSAM_sf"/>
</dbReference>
<dbReference type="InterPro" id="IPR007197">
    <property type="entry name" value="rSAM"/>
</dbReference>
<evidence type="ECO:0000256" key="1">
    <source>
        <dbReference type="ARBA" id="ARBA00022485"/>
    </source>
</evidence>
<evidence type="ECO:0000259" key="7">
    <source>
        <dbReference type="PROSITE" id="PS51918"/>
    </source>
</evidence>
<dbReference type="EMBL" id="CP013050">
    <property type="protein sequence ID" value="ALM76135.1"/>
    <property type="molecule type" value="Genomic_DNA"/>
</dbReference>
<feature type="binding site" evidence="6">
    <location>
        <position position="82"/>
    </location>
    <ligand>
        <name>[4Fe-4S] cluster</name>
        <dbReference type="ChEBI" id="CHEBI:49883"/>
        <note>4Fe-4S-S-AdoMet</note>
    </ligand>
</feature>
<dbReference type="AlphaFoldDB" id="A0A0S1XEC8"/>
<feature type="domain" description="Radical SAM core" evidence="7">
    <location>
        <begin position="67"/>
        <end position="281"/>
    </location>
</feature>
<dbReference type="Gene3D" id="3.20.20.70">
    <property type="entry name" value="Aldolase class I"/>
    <property type="match status" value="1"/>
</dbReference>
<dbReference type="SFLD" id="SFLDG01101">
    <property type="entry name" value="Uncharacterised_Radical_SAM_Su"/>
    <property type="match status" value="1"/>
</dbReference>
<comment type="cofactor">
    <cofactor evidence="6">
        <name>[4Fe-4S] cluster</name>
        <dbReference type="ChEBI" id="CHEBI:49883"/>
    </cofactor>
    <text evidence="6">Binds 1 [4Fe-4S] cluster. The cluster is coordinated with 3 cysteines and an exchangeable S-adenosyl-L-methionine.</text>
</comment>
<dbReference type="Proteomes" id="UP000066042">
    <property type="component" value="Chromosome"/>
</dbReference>
<dbReference type="InterPro" id="IPR034457">
    <property type="entry name" value="Organic_radical-activating"/>
</dbReference>
<feature type="binding site" evidence="6">
    <location>
        <position position="86"/>
    </location>
    <ligand>
        <name>[4Fe-4S] cluster</name>
        <dbReference type="ChEBI" id="CHEBI:49883"/>
        <note>4Fe-4S-S-AdoMet</note>
    </ligand>
</feature>
<keyword evidence="8" id="KW-0670">Pyruvate</keyword>
<sequence length="339" mass="38986">MMKVEELYQKEGNKIRCLICERQCIIAEGKRGVCKNYANLNGKLIHLSYGKLSAVESRPIEIKPFFHYYPNSTALTFSGFGCNFYCPWCQNYHLSFSEPPRELRIISPKELVDLALKHGDEGLCASFNEPATLYTYLLDVFELGKKRGLYGCLVTNGYFTIKALERLIESGVSGFSIDIKGCPGIKVLTTVDHKKVFRNAKRALDLNVHVEMVYLVVTNANDFEECYSWIFKMHSEMLGENVPLHINRYYPMNYWREKPTSAKMLLDLKEIAQKEYNISYVYIGNIGSIEHETTYCPKCGKKLIVRSAYRVVEWNLTKDNRCSRCGEKIPIYGKANISF</sequence>
<evidence type="ECO:0000313" key="9">
    <source>
        <dbReference type="Proteomes" id="UP000066042"/>
    </source>
</evidence>
<dbReference type="STRING" id="55802.TBCH5v1_2238"/>
<dbReference type="SUPFAM" id="SSF102114">
    <property type="entry name" value="Radical SAM enzymes"/>
    <property type="match status" value="1"/>
</dbReference>
<dbReference type="PANTHER" id="PTHR30352">
    <property type="entry name" value="PYRUVATE FORMATE-LYASE-ACTIVATING ENZYME"/>
    <property type="match status" value="1"/>
</dbReference>
<evidence type="ECO:0000256" key="3">
    <source>
        <dbReference type="ARBA" id="ARBA00022723"/>
    </source>
</evidence>
<dbReference type="GO" id="GO:0046872">
    <property type="term" value="F:metal ion binding"/>
    <property type="evidence" value="ECO:0007669"/>
    <property type="project" value="UniProtKB-KW"/>
</dbReference>
<gene>
    <name evidence="8" type="ORF">TBCH5v1_2238</name>
</gene>
<evidence type="ECO:0000256" key="5">
    <source>
        <dbReference type="ARBA" id="ARBA00023014"/>
    </source>
</evidence>
<name>A0A0S1XEC8_THEBA</name>
<keyword evidence="5 6" id="KW-0411">Iron-sulfur</keyword>
<dbReference type="PANTHER" id="PTHR30352:SF5">
    <property type="entry name" value="PYRUVATE FORMATE-LYASE 1-ACTIVATING ENZYME"/>
    <property type="match status" value="1"/>
</dbReference>
<dbReference type="InterPro" id="IPR027596">
    <property type="entry name" value="AmmeMemoSam_rS"/>
</dbReference>
<accession>A0A0S1XEC8</accession>
<evidence type="ECO:0000256" key="4">
    <source>
        <dbReference type="ARBA" id="ARBA00023004"/>
    </source>
</evidence>
<dbReference type="SFLD" id="SFLDS00029">
    <property type="entry name" value="Radical_SAM"/>
    <property type="match status" value="1"/>
</dbReference>
<reference evidence="8 9" key="1">
    <citation type="journal article" date="2016" name="Genome Announc.">
        <title>Complete genome sequence of the hyperthermophilic and piezophilic archaeon Thermococcus barophilus Ch5, capable of growth at the expense of hydrogenogenesis from carbon monoxide and formate.</title>
        <authorList>
            <person name="Oger P."/>
            <person name="Sokolova T.G."/>
            <person name="Kozhevnikova D.A."/>
            <person name="Taranov E.A."/>
            <person name="Vannier P."/>
            <person name="Lee H.S."/>
            <person name="Kwon K.K."/>
            <person name="Kang S.G."/>
            <person name="Lee J.H."/>
            <person name="Bonch-Osmolovskaya E.A."/>
            <person name="Lebedinsky A.V."/>
        </authorList>
    </citation>
    <scope>NUCLEOTIDE SEQUENCE [LARGE SCALE GENOMIC DNA]</scope>
    <source>
        <strain evidence="9">Ch5</strain>
    </source>
</reference>
<feature type="binding site" evidence="6">
    <location>
        <position position="89"/>
    </location>
    <ligand>
        <name>[4Fe-4S] cluster</name>
        <dbReference type="ChEBI" id="CHEBI:49883"/>
        <note>4Fe-4S-S-AdoMet</note>
    </ligand>
</feature>
<keyword evidence="2 6" id="KW-0949">S-adenosyl-L-methionine</keyword>
<evidence type="ECO:0000256" key="2">
    <source>
        <dbReference type="ARBA" id="ARBA00022691"/>
    </source>
</evidence>
<keyword evidence="3 6" id="KW-0479">Metal-binding</keyword>
<protein>
    <submittedName>
        <fullName evidence="8">Pyruvate-formate lyase-activating enzyme</fullName>
    </submittedName>
</protein>
<dbReference type="PROSITE" id="PS51918">
    <property type="entry name" value="RADICAL_SAM"/>
    <property type="match status" value="1"/>
</dbReference>
<dbReference type="InterPro" id="IPR016431">
    <property type="entry name" value="Pyrv-formate_lyase-activ_prd"/>
</dbReference>